<dbReference type="Proteomes" id="UP001374535">
    <property type="component" value="Chromosome 8"/>
</dbReference>
<keyword evidence="2" id="KW-1185">Reference proteome</keyword>
<organism evidence="1 2">
    <name type="scientific">Vigna mungo</name>
    <name type="common">Black gram</name>
    <name type="synonym">Phaseolus mungo</name>
    <dbReference type="NCBI Taxonomy" id="3915"/>
    <lineage>
        <taxon>Eukaryota</taxon>
        <taxon>Viridiplantae</taxon>
        <taxon>Streptophyta</taxon>
        <taxon>Embryophyta</taxon>
        <taxon>Tracheophyta</taxon>
        <taxon>Spermatophyta</taxon>
        <taxon>Magnoliopsida</taxon>
        <taxon>eudicotyledons</taxon>
        <taxon>Gunneridae</taxon>
        <taxon>Pentapetalae</taxon>
        <taxon>rosids</taxon>
        <taxon>fabids</taxon>
        <taxon>Fabales</taxon>
        <taxon>Fabaceae</taxon>
        <taxon>Papilionoideae</taxon>
        <taxon>50 kb inversion clade</taxon>
        <taxon>NPAAA clade</taxon>
        <taxon>indigoferoid/millettioid clade</taxon>
        <taxon>Phaseoleae</taxon>
        <taxon>Vigna</taxon>
    </lineage>
</organism>
<protein>
    <submittedName>
        <fullName evidence="1">Uncharacterized protein</fullName>
    </submittedName>
</protein>
<proteinExistence type="predicted"/>
<evidence type="ECO:0000313" key="2">
    <source>
        <dbReference type="Proteomes" id="UP001374535"/>
    </source>
</evidence>
<name>A0AAQ3N2S9_VIGMU</name>
<gene>
    <name evidence="1" type="ORF">V8G54_027410</name>
</gene>
<evidence type="ECO:0000313" key="1">
    <source>
        <dbReference type="EMBL" id="WVZ01341.1"/>
    </source>
</evidence>
<dbReference type="EMBL" id="CP144693">
    <property type="protein sequence ID" value="WVZ01341.1"/>
    <property type="molecule type" value="Genomic_DNA"/>
</dbReference>
<accession>A0AAQ3N2S9</accession>
<sequence length="184" mass="20398">MITLLEFGSNSDLVDYVWFLKGVRVKFDRIVIVFPDNNHLQSLAKWNPQAGNTISSATVSWSSNGDQQYRQGAASHGGGSCWHPKLLVAEPGQLSASAVCTGSEFGSCVKKRKRGRGNPCLRATPNQKLTREIILPEVVFRVDDGVVRWGRRHVSSGFNKRPTLFMTVKTRSGTRGFVHRARKG</sequence>
<reference evidence="1 2" key="1">
    <citation type="journal article" date="2023" name="Life. Sci Alliance">
        <title>Evolutionary insights into 3D genome organization and epigenetic landscape of Vigna mungo.</title>
        <authorList>
            <person name="Junaid A."/>
            <person name="Singh B."/>
            <person name="Bhatia S."/>
        </authorList>
    </citation>
    <scope>NUCLEOTIDE SEQUENCE [LARGE SCALE GENOMIC DNA]</scope>
    <source>
        <strain evidence="1">Urdbean</strain>
    </source>
</reference>
<dbReference type="AlphaFoldDB" id="A0AAQ3N2S9"/>